<keyword evidence="6" id="KW-0217">Developmental protein</keyword>
<dbReference type="SMART" id="SM00360">
    <property type="entry name" value="RRM"/>
    <property type="match status" value="2"/>
</dbReference>
<dbReference type="Proteomes" id="UP000295070">
    <property type="component" value="Chromosome 9"/>
</dbReference>
<evidence type="ECO:0000256" key="7">
    <source>
        <dbReference type="ARBA" id="ARBA00022490"/>
    </source>
</evidence>
<dbReference type="InterPro" id="IPR029058">
    <property type="entry name" value="AB_hydrolase_fold"/>
</dbReference>
<dbReference type="GO" id="GO:0008239">
    <property type="term" value="F:dipeptidyl-peptidase activity"/>
    <property type="evidence" value="ECO:0007669"/>
    <property type="project" value="UniProtKB-EC"/>
</dbReference>
<dbReference type="InterPro" id="IPR045785">
    <property type="entry name" value="Dpp_8/9_N"/>
</dbReference>
<accession>A0A484D0J9</accession>
<comment type="similarity">
    <text evidence="3">Belongs to the peptidase S9B family. DPPIV subfamily.</text>
</comment>
<evidence type="ECO:0000256" key="2">
    <source>
        <dbReference type="ARBA" id="ARBA00004496"/>
    </source>
</evidence>
<dbReference type="GO" id="GO:0005737">
    <property type="term" value="C:cytoplasm"/>
    <property type="evidence" value="ECO:0007669"/>
    <property type="project" value="UniProtKB-SubCell"/>
</dbReference>
<comment type="catalytic activity">
    <reaction evidence="1">
        <text>Release of an N-terminal dipeptide, Xaa-Yaa-|-Zaa-, from a polypeptide, preferentially when Yaa is Pro, provided Zaa is neither Pro nor hydroxyproline.</text>
        <dbReference type="EC" id="3.4.14.5"/>
    </reaction>
</comment>
<dbReference type="InterPro" id="IPR034134">
    <property type="entry name" value="DAZAP1_RRM1"/>
</dbReference>
<sequence>MNNNLVGDEVGKLFVGGLDWSTTQETLRNYFSQYGEVVDCVIMKDKTTNQSRGFGFVKFKDPNCVRTVLETKPHNLDGRNIDPKPCTPRGMQPEKSRTKEGWKGSKADSNKSKKIFVGGIPHNCGEPELRDYFNRFGVVTEVVMIYDAEKQRPRGFGFITFEAEQSVDQAVNMHFHDIMGKKVEVKKAEPRDSKAPGQLGPGQWATRGILSAANGWTAQPAQGWQQPYGAQGVWVSTTGQPIGGYGPQLTASRGTPTQPASPFNAFLVTTPAGGFAAPQGYPQQAYSTAPQFGYSFGTPQADQYAPQVPPPPNTPGTAPLGFAPTTTPTQDLSKAPTGQPDFPYSQYGLGNYLQDPSAYGPTRPSHSYGQDEQGGYSAGYGQDLTAFSHSFADPSQQTASYGPPTAQPTAAPQSAATAFGRGQNHNTLTVFSDTGVSLTKGRKAFKVWGRKWCQVWYRVVEQLMHRVKRLKIEDKTDDGQESVRQALAGMTGVDELTDSTEVVEMEDVIPTQFQVEKHTWDGLRKIIHNSRKNTGVVINKAPHDFQFVQKDETSPHSHRIYYLGMPYASRENALLYSDIPKKVRKDALLVLSWKKMLDRFQASPHHGGISREEELLRERKRLGVSGITSYDYHRPSGLILFQANSSLYYCRDGGNNSFITSPMDPVEIKSQGSGTRMDPKICPGDPNFIGFINNNDIWVTSIETGEERRLTFCHKGIDNPKEDPKSAGIATFVTQEEFDRFTGYWWSPAAREESDGGKTLQILYEEVDESEVEIIHVPSPALEERKTDIYRYPRAGSKNPDITLKIAEIRTDNLGKIVSTQEKELPVPFTSLFPGAEYITRAGWTKDGRYAWAVMMERRQQHLQLVLLPPAFFIPVNQDEASRQKSLEALGDAVQPFIIYEETSDIWINVHDIFHPFIQTNDDEISFIAVNESKTGFCHLYKITTVLQQGRYNWAKGYTHSEDDFKCPVKEEVTITSGEWEVLANHGSKRSSSPQIWVDEVAKLVYFQGTKDSPLEHHLYVVSYDLPSEIVRLTKPGFSHSCSVSQTFDMFVSHYSSLTTAPCVHIYKLQGSDDDPLHKEPQFWASMMESSGFPFDCYHPEIFSFTGKSGFELYGMLYKPENLVPGRKHPTVVFVYGGPQVQLVNNSYKGVKYLRLSTLAALGYAVLVIDGRGSCQRGLKFEGAVKDKMGQVEIEDQVEGLHYVAEKYKFVDLSRVAIHGWSYGGFLSLMGLIHKPDIFKVAIAGAPVTLWMAYDTGYTERYLDTPEKNQKGYEACSVALHVDKLPTEPNRLLILHGFLDENVHFFHTNFLVSQLIRAGKPYSLQVYPNERHSIRCPESGEHYEITLLHFLQQNL</sequence>
<evidence type="ECO:0000256" key="11">
    <source>
        <dbReference type="ARBA" id="ARBA00022801"/>
    </source>
</evidence>
<evidence type="ECO:0000256" key="4">
    <source>
        <dbReference type="ARBA" id="ARBA00012062"/>
    </source>
</evidence>
<dbReference type="FunFam" id="2.140.10.30:FF:000002">
    <property type="entry name" value="Dipeptidyl peptidase 8-like isoform"/>
    <property type="match status" value="1"/>
</dbReference>
<organism evidence="19 20">
    <name type="scientific">Perca flavescens</name>
    <name type="common">American yellow perch</name>
    <name type="synonym">Morone flavescens</name>
    <dbReference type="NCBI Taxonomy" id="8167"/>
    <lineage>
        <taxon>Eukaryota</taxon>
        <taxon>Metazoa</taxon>
        <taxon>Chordata</taxon>
        <taxon>Craniata</taxon>
        <taxon>Vertebrata</taxon>
        <taxon>Euteleostomi</taxon>
        <taxon>Actinopterygii</taxon>
        <taxon>Neopterygii</taxon>
        <taxon>Teleostei</taxon>
        <taxon>Neoteleostei</taxon>
        <taxon>Acanthomorphata</taxon>
        <taxon>Eupercaria</taxon>
        <taxon>Perciformes</taxon>
        <taxon>Percoidei</taxon>
        <taxon>Percidae</taxon>
        <taxon>Percinae</taxon>
        <taxon>Perca</taxon>
    </lineage>
</organism>
<dbReference type="SUPFAM" id="SSF54928">
    <property type="entry name" value="RNA-binding domain, RBD"/>
    <property type="match status" value="2"/>
</dbReference>
<dbReference type="CDD" id="cd12327">
    <property type="entry name" value="RRM2_DAZAP1"/>
    <property type="match status" value="1"/>
</dbReference>
<name>A0A484D0J9_PERFV</name>
<evidence type="ECO:0000256" key="17">
    <source>
        <dbReference type="SAM" id="MobiDB-lite"/>
    </source>
</evidence>
<dbReference type="Gene3D" id="3.30.70.330">
    <property type="match status" value="2"/>
</dbReference>
<dbReference type="SUPFAM" id="SSF53474">
    <property type="entry name" value="alpha/beta-Hydrolases"/>
    <property type="match status" value="1"/>
</dbReference>
<keyword evidence="9" id="KW-0677">Repeat</keyword>
<feature type="domain" description="RRM" evidence="18">
    <location>
        <begin position="11"/>
        <end position="98"/>
    </location>
</feature>
<dbReference type="FunFam" id="3.30.70.330:FF:000129">
    <property type="entry name" value="DAZ-associated protein 1 isoform X1"/>
    <property type="match status" value="1"/>
</dbReference>
<evidence type="ECO:0000256" key="15">
    <source>
        <dbReference type="ARBA" id="ARBA00083346"/>
    </source>
</evidence>
<evidence type="ECO:0000256" key="9">
    <source>
        <dbReference type="ARBA" id="ARBA00022737"/>
    </source>
</evidence>
<comment type="subcellular location">
    <subcellularLocation>
        <location evidence="2">Cytoplasm</location>
    </subcellularLocation>
</comment>
<dbReference type="FunFam" id="3.30.70.330:FF:000093">
    <property type="entry name" value="Putative DAZ-associated protein 1"/>
    <property type="match status" value="1"/>
</dbReference>
<dbReference type="CDD" id="cd12574">
    <property type="entry name" value="RRM1_DAZAP1"/>
    <property type="match status" value="1"/>
</dbReference>
<dbReference type="Pfam" id="PF19520">
    <property type="entry name" value="Dpp_8_9_N"/>
    <property type="match status" value="1"/>
</dbReference>
<dbReference type="InterPro" id="IPR034131">
    <property type="entry name" value="DAZAP1_RRM2"/>
</dbReference>
<evidence type="ECO:0000256" key="3">
    <source>
        <dbReference type="ARBA" id="ARBA00010036"/>
    </source>
</evidence>
<dbReference type="PANTHER" id="PTHR11731:SF193">
    <property type="entry name" value="DIPEPTIDYL PEPTIDASE 9"/>
    <property type="match status" value="1"/>
</dbReference>
<evidence type="ECO:0000256" key="1">
    <source>
        <dbReference type="ARBA" id="ARBA00001257"/>
    </source>
</evidence>
<keyword evidence="13 16" id="KW-0694">RNA-binding</keyword>
<evidence type="ECO:0000256" key="14">
    <source>
        <dbReference type="ARBA" id="ARBA00071381"/>
    </source>
</evidence>
<dbReference type="STRING" id="8167.A0A484D0J9"/>
<evidence type="ECO:0000256" key="10">
    <source>
        <dbReference type="ARBA" id="ARBA00022782"/>
    </source>
</evidence>
<dbReference type="Pfam" id="PF00930">
    <property type="entry name" value="DPPIV_N"/>
    <property type="match status" value="1"/>
</dbReference>
<dbReference type="InterPro" id="IPR000504">
    <property type="entry name" value="RRM_dom"/>
</dbReference>
<dbReference type="GO" id="GO:0004177">
    <property type="term" value="F:aminopeptidase activity"/>
    <property type="evidence" value="ECO:0007669"/>
    <property type="project" value="UniProtKB-KW"/>
</dbReference>
<feature type="compositionally biased region" description="Basic and acidic residues" evidence="17">
    <location>
        <begin position="92"/>
        <end position="108"/>
    </location>
</feature>
<evidence type="ECO:0000256" key="6">
    <source>
        <dbReference type="ARBA" id="ARBA00022473"/>
    </source>
</evidence>
<dbReference type="GO" id="GO:0006508">
    <property type="term" value="P:proteolysis"/>
    <property type="evidence" value="ECO:0007669"/>
    <property type="project" value="UniProtKB-KW"/>
</dbReference>
<dbReference type="InterPro" id="IPR035979">
    <property type="entry name" value="RBD_domain_sf"/>
</dbReference>
<reference evidence="19 20" key="1">
    <citation type="submission" date="2019-01" db="EMBL/GenBank/DDBJ databases">
        <title>A chromosome-scale genome assembly of the yellow perch, Perca flavescens.</title>
        <authorList>
            <person name="Feron R."/>
            <person name="Morvezen R."/>
            <person name="Bestin A."/>
            <person name="Haffray P."/>
            <person name="Klopp C."/>
            <person name="Zahm M."/>
            <person name="Cabau C."/>
            <person name="Roques C."/>
            <person name="Donnadieu C."/>
            <person name="Bouchez O."/>
            <person name="Christie M."/>
            <person name="Larson W."/>
            <person name="Guiguen Y."/>
        </authorList>
    </citation>
    <scope>NUCLEOTIDE SEQUENCE [LARGE SCALE GENOMIC DNA]</scope>
    <source>
        <strain evidence="19">YP-PL-M2</strain>
        <tissue evidence="19">Blood</tissue>
    </source>
</reference>
<keyword evidence="7" id="KW-0963">Cytoplasm</keyword>
<dbReference type="PROSITE" id="PS50102">
    <property type="entry name" value="RRM"/>
    <property type="match status" value="2"/>
</dbReference>
<keyword evidence="12" id="KW-0720">Serine protease</keyword>
<proteinExistence type="inferred from homology"/>
<dbReference type="Gene3D" id="3.40.50.1820">
    <property type="entry name" value="alpha/beta hydrolase"/>
    <property type="match status" value="1"/>
</dbReference>
<comment type="caution">
    <text evidence="19">The sequence shown here is derived from an EMBL/GenBank/DDBJ whole genome shotgun (WGS) entry which is preliminary data.</text>
</comment>
<dbReference type="Gene3D" id="2.140.10.30">
    <property type="entry name" value="Dipeptidylpeptidase IV, N-terminal domain"/>
    <property type="match status" value="1"/>
</dbReference>
<keyword evidence="8" id="KW-0645">Protease</keyword>
<evidence type="ECO:0000256" key="8">
    <source>
        <dbReference type="ARBA" id="ARBA00022670"/>
    </source>
</evidence>
<keyword evidence="5" id="KW-0031">Aminopeptidase</keyword>
<evidence type="ECO:0000313" key="19">
    <source>
        <dbReference type="EMBL" id="TDH08731.1"/>
    </source>
</evidence>
<dbReference type="SUPFAM" id="SSF82171">
    <property type="entry name" value="DPP6 N-terminal domain-like"/>
    <property type="match status" value="1"/>
</dbReference>
<dbReference type="EMBL" id="SCKG01000009">
    <property type="protein sequence ID" value="TDH08731.1"/>
    <property type="molecule type" value="Genomic_DNA"/>
</dbReference>
<dbReference type="GO" id="GO:0003723">
    <property type="term" value="F:RNA binding"/>
    <property type="evidence" value="ECO:0007669"/>
    <property type="project" value="UniProtKB-UniRule"/>
</dbReference>
<dbReference type="InterPro" id="IPR001375">
    <property type="entry name" value="Peptidase_S9_cat"/>
</dbReference>
<feature type="region of interest" description="Disordered" evidence="17">
    <location>
        <begin position="298"/>
        <end position="380"/>
    </location>
</feature>
<protein>
    <recommendedName>
        <fullName evidence="14">DAZ-associated protein 1</fullName>
        <ecNumber evidence="4">3.4.14.5</ecNumber>
    </recommendedName>
    <alternativeName>
        <fullName evidence="15">Deleted in azoospermia-associated protein 1</fullName>
    </alternativeName>
</protein>
<keyword evidence="20" id="KW-1185">Reference proteome</keyword>
<keyword evidence="11" id="KW-0378">Hydrolase</keyword>
<keyword evidence="10" id="KW-0221">Differentiation</keyword>
<dbReference type="InterPro" id="IPR012677">
    <property type="entry name" value="Nucleotide-bd_a/b_plait_sf"/>
</dbReference>
<gene>
    <name evidence="19" type="ORF">EPR50_G00100630</name>
</gene>
<dbReference type="InterPro" id="IPR002469">
    <property type="entry name" value="Peptidase_S9B_N"/>
</dbReference>
<dbReference type="InterPro" id="IPR050278">
    <property type="entry name" value="Serine_Prot_S9B/DPPIV"/>
</dbReference>
<evidence type="ECO:0000313" key="20">
    <source>
        <dbReference type="Proteomes" id="UP000295070"/>
    </source>
</evidence>
<dbReference type="Pfam" id="PF00326">
    <property type="entry name" value="Peptidase_S9"/>
    <property type="match status" value="1"/>
</dbReference>
<evidence type="ECO:0000259" key="18">
    <source>
        <dbReference type="PROSITE" id="PS50102"/>
    </source>
</evidence>
<feature type="region of interest" description="Disordered" evidence="17">
    <location>
        <begin position="75"/>
        <end position="108"/>
    </location>
</feature>
<dbReference type="GO" id="GO:0008236">
    <property type="term" value="F:serine-type peptidase activity"/>
    <property type="evidence" value="ECO:0007669"/>
    <property type="project" value="UniProtKB-KW"/>
</dbReference>
<evidence type="ECO:0000256" key="16">
    <source>
        <dbReference type="PROSITE-ProRule" id="PRU00176"/>
    </source>
</evidence>
<dbReference type="FunFam" id="3.40.50.1820:FF:000016">
    <property type="entry name" value="Dipeptidyl peptidase 8-like isoform"/>
    <property type="match status" value="1"/>
</dbReference>
<evidence type="ECO:0000256" key="5">
    <source>
        <dbReference type="ARBA" id="ARBA00022438"/>
    </source>
</evidence>
<feature type="region of interest" description="Disordered" evidence="17">
    <location>
        <begin position="393"/>
        <end position="416"/>
    </location>
</feature>
<dbReference type="Pfam" id="PF00076">
    <property type="entry name" value="RRM_1"/>
    <property type="match status" value="2"/>
</dbReference>
<dbReference type="PANTHER" id="PTHR11731">
    <property type="entry name" value="PROTEASE FAMILY S9B,C DIPEPTIDYL-PEPTIDASE IV-RELATED"/>
    <property type="match status" value="1"/>
</dbReference>
<feature type="compositionally biased region" description="Low complexity" evidence="17">
    <location>
        <begin position="403"/>
        <end position="416"/>
    </location>
</feature>
<feature type="domain" description="RRM" evidence="18">
    <location>
        <begin position="113"/>
        <end position="190"/>
    </location>
</feature>
<dbReference type="EC" id="3.4.14.5" evidence="4"/>
<evidence type="ECO:0000256" key="13">
    <source>
        <dbReference type="ARBA" id="ARBA00022884"/>
    </source>
</evidence>
<evidence type="ECO:0000256" key="12">
    <source>
        <dbReference type="ARBA" id="ARBA00022825"/>
    </source>
</evidence>
<dbReference type="GO" id="GO:0030154">
    <property type="term" value="P:cell differentiation"/>
    <property type="evidence" value="ECO:0007669"/>
    <property type="project" value="UniProtKB-KW"/>
</dbReference>